<evidence type="ECO:0000313" key="2">
    <source>
        <dbReference type="Proteomes" id="UP000275281"/>
    </source>
</evidence>
<protein>
    <submittedName>
        <fullName evidence="1">Uncharacterized protein</fullName>
    </submittedName>
</protein>
<evidence type="ECO:0000313" key="1">
    <source>
        <dbReference type="EMBL" id="RPJ68796.1"/>
    </source>
</evidence>
<gene>
    <name evidence="1" type="ORF">DRW07_05240</name>
</gene>
<comment type="caution">
    <text evidence="1">The sequence shown here is derived from an EMBL/GenBank/DDBJ whole genome shotgun (WGS) entry which is preliminary data.</text>
</comment>
<keyword evidence="2" id="KW-1185">Reference proteome</keyword>
<dbReference type="RefSeq" id="WP_124026796.1">
    <property type="nucleotide sequence ID" value="NZ_JBHRSN010000005.1"/>
</dbReference>
<name>A0A3N5Y679_9ALTE</name>
<dbReference type="Proteomes" id="UP000275281">
    <property type="component" value="Unassembled WGS sequence"/>
</dbReference>
<dbReference type="EMBL" id="RPOK01000001">
    <property type="protein sequence ID" value="RPJ68796.1"/>
    <property type="molecule type" value="Genomic_DNA"/>
</dbReference>
<dbReference type="AlphaFoldDB" id="A0A3N5Y679"/>
<sequence length="108" mass="12563">MEHNYLDATLAENFFTELGRIFFRESHFIEALKVSTEGHNYEKLYGLFARHTTRSFSNDELVLLRKILTVICSDTALRGSSGDNFEESTFDDEQFQLPLDFGRDEIPF</sequence>
<organism evidence="1 2">
    <name type="scientific">Alteromonas sediminis</name>
    <dbReference type="NCBI Taxonomy" id="2259342"/>
    <lineage>
        <taxon>Bacteria</taxon>
        <taxon>Pseudomonadati</taxon>
        <taxon>Pseudomonadota</taxon>
        <taxon>Gammaproteobacteria</taxon>
        <taxon>Alteromonadales</taxon>
        <taxon>Alteromonadaceae</taxon>
        <taxon>Alteromonas/Salinimonas group</taxon>
        <taxon>Alteromonas</taxon>
    </lineage>
</organism>
<accession>A0A3N5Y679</accession>
<proteinExistence type="predicted"/>
<reference evidence="1 2" key="1">
    <citation type="submission" date="2018-11" db="EMBL/GenBank/DDBJ databases">
        <authorList>
            <person name="Ye M.-Q."/>
            <person name="Du Z.-J."/>
        </authorList>
    </citation>
    <scope>NUCLEOTIDE SEQUENCE [LARGE SCALE GENOMIC DNA]</scope>
    <source>
        <strain evidence="1 2">U0105</strain>
    </source>
</reference>